<evidence type="ECO:0000259" key="2">
    <source>
        <dbReference type="PROSITE" id="PS51208"/>
    </source>
</evidence>
<reference evidence="4" key="1">
    <citation type="submission" date="2018-06" db="EMBL/GenBank/DDBJ databases">
        <title>Complete genome of Pseudomonas insecticola strain QZS01.</title>
        <authorList>
            <person name="Wang J."/>
            <person name="Su Q."/>
        </authorList>
    </citation>
    <scope>NUCLEOTIDE SEQUENCE [LARGE SCALE GENOMIC DNA]</scope>
    <source>
        <strain evidence="4">QZS01</strain>
    </source>
</reference>
<dbReference type="SUPFAM" id="SSF103515">
    <property type="entry name" value="Autotransporter"/>
    <property type="match status" value="1"/>
</dbReference>
<dbReference type="Pfam" id="PF03797">
    <property type="entry name" value="Autotransporter"/>
    <property type="match status" value="1"/>
</dbReference>
<protein>
    <submittedName>
        <fullName evidence="3">Autotransporter outer membrane beta-barrel domain-containing protein</fullName>
    </submittedName>
</protein>
<dbReference type="InterPro" id="IPR051551">
    <property type="entry name" value="Autotransporter_adhesion"/>
</dbReference>
<evidence type="ECO:0000313" key="3">
    <source>
        <dbReference type="EMBL" id="AZS49612.1"/>
    </source>
</evidence>
<dbReference type="KEGG" id="emo:DM558_01940"/>
<dbReference type="InterPro" id="IPR004899">
    <property type="entry name" value="Pertactin_central"/>
</dbReference>
<dbReference type="Proteomes" id="UP000273143">
    <property type="component" value="Chromosome"/>
</dbReference>
<keyword evidence="1" id="KW-0732">Signal</keyword>
<dbReference type="InterPro" id="IPR006315">
    <property type="entry name" value="OM_autotransptr_brl_dom"/>
</dbReference>
<dbReference type="PANTHER" id="PTHR35037">
    <property type="entry name" value="C-TERMINAL REGION OF AIDA-LIKE PROTEIN"/>
    <property type="match status" value="1"/>
</dbReference>
<dbReference type="Gene3D" id="2.40.128.130">
    <property type="entry name" value="Autotransporter beta-domain"/>
    <property type="match status" value="1"/>
</dbReference>
<organism evidence="3 4">
    <name type="scientific">Entomomonas moraniae</name>
    <dbReference type="NCBI Taxonomy" id="2213226"/>
    <lineage>
        <taxon>Bacteria</taxon>
        <taxon>Pseudomonadati</taxon>
        <taxon>Pseudomonadota</taxon>
        <taxon>Gammaproteobacteria</taxon>
        <taxon>Pseudomonadales</taxon>
        <taxon>Pseudomonadaceae</taxon>
        <taxon>Entomomonas</taxon>
    </lineage>
</organism>
<feature type="chain" id="PRO_5018639130" evidence="1">
    <location>
        <begin position="30"/>
        <end position="994"/>
    </location>
</feature>
<dbReference type="AlphaFoldDB" id="A0A3Q9JHC7"/>
<dbReference type="SUPFAM" id="SSF51126">
    <property type="entry name" value="Pectin lyase-like"/>
    <property type="match status" value="1"/>
</dbReference>
<dbReference type="SMART" id="SM00869">
    <property type="entry name" value="Autotransporter"/>
    <property type="match status" value="1"/>
</dbReference>
<dbReference type="EMBL" id="CP029822">
    <property type="protein sequence ID" value="AZS49612.1"/>
    <property type="molecule type" value="Genomic_DNA"/>
</dbReference>
<dbReference type="PANTHER" id="PTHR35037:SF3">
    <property type="entry name" value="C-TERMINAL REGION OF AIDA-LIKE PROTEIN"/>
    <property type="match status" value="1"/>
</dbReference>
<dbReference type="PROSITE" id="PS51208">
    <property type="entry name" value="AUTOTRANSPORTER"/>
    <property type="match status" value="1"/>
</dbReference>
<proteinExistence type="predicted"/>
<keyword evidence="4" id="KW-1185">Reference proteome</keyword>
<dbReference type="Gene3D" id="2.160.20.20">
    <property type="match status" value="1"/>
</dbReference>
<dbReference type="InterPro" id="IPR012332">
    <property type="entry name" value="Autotransporter_pectin_lyase_C"/>
</dbReference>
<dbReference type="NCBIfam" id="TIGR01414">
    <property type="entry name" value="autotrans_barl"/>
    <property type="match status" value="1"/>
</dbReference>
<evidence type="ECO:0000313" key="4">
    <source>
        <dbReference type="Proteomes" id="UP000273143"/>
    </source>
</evidence>
<dbReference type="InterPro" id="IPR005546">
    <property type="entry name" value="Autotransporte_beta"/>
</dbReference>
<gene>
    <name evidence="3" type="ORF">DM558_01940</name>
</gene>
<accession>A0A3Q9JHC7</accession>
<evidence type="ECO:0000256" key="1">
    <source>
        <dbReference type="SAM" id="SignalP"/>
    </source>
</evidence>
<dbReference type="GO" id="GO:0019867">
    <property type="term" value="C:outer membrane"/>
    <property type="evidence" value="ECO:0007669"/>
    <property type="project" value="InterPro"/>
</dbReference>
<feature type="domain" description="Autotransporter" evidence="2">
    <location>
        <begin position="717"/>
        <end position="994"/>
    </location>
</feature>
<dbReference type="InterPro" id="IPR011050">
    <property type="entry name" value="Pectin_lyase_fold/virulence"/>
</dbReference>
<name>A0A3Q9JHC7_9GAMM</name>
<feature type="signal peptide" evidence="1">
    <location>
        <begin position="1"/>
        <end position="29"/>
    </location>
</feature>
<dbReference type="Pfam" id="PF03212">
    <property type="entry name" value="Pertactin"/>
    <property type="match status" value="1"/>
</dbReference>
<sequence>MEILLMYKPSLKKMSLLAITIATSSSVYALDCSLDTIIGTKTCTTHGAEENSVIRETSPNYSNLVIDNVNLNGTGQMIGFGPGPERPELANNPDLFLQISNSNIKSSSSNSWIYGGFAAIPAEQKPSQKVSMNASDSTITMTNGAGRTNGLLIESGWAGSGTGYMNIANTQVKVNTTNTSDVGSSGIGVTANYIAEITIDKNSSVTTSGDYTSAVAITGNNDKINSLDSTLTNGHQLIDNQGNISASGTGSNGIHVVSRGNGDTVVNNSGSVKHIGSGKANAINILAAQGGTTNINNTGSVSNESGSGIYYGSYNNTSNSGNVTINNTGGNITVTGQTNSGISVNSAEEATINNSGGITSNYAGISASVVKNSTIFNRGEITINDVNGLAAIYANNTGATNITNVGMLVTSNTNAKGIYASGLNTTNIINNGEISSGNTAIDIVAAQDINSTLHATNNGEITSDIDSVISIANSTSNSSAIFDNNGEITGYVNLDSLANNTTASTMNNEGTWTVRDVTNSNGIVNNNFGNGTLNGMLNNTGTITMDSSVTEANFNNVDITNSGSFAIASNYANYQPININFNGNYIGNGGSLYVRTDVQNLTTDQYNILGDASGSSKLYVKLINAANPKAIGTEGLEVVIVGGTNNLNLTLGRPVTAGMYEYLLFKNSNDNWALGTHTDLINPAVGAYLANQTAATSMFNHTLYDREGQATFTGGKSTAEARNFWIRTNMQHGSYDSVGGKLSNRSHTYKIEFGSDLAVWRLLDGNFHLGVMGGYGDNETKSRSRATGSKIKGKVQGYNAGVYGTWFQNDDGALGLYVDTWTQFGWYRNRVEGDSMSSTKRYNSNVWTSSMEIGYGISLGKDAAYEYLLTPQAQLTYKQYDADNQHDANDLYVTSNNASGLDTRLGARISARGIDKPRVEPYLELNWLNTNAKNSLKFNGTKLHDGIPDSRLEAKIGLQGHITDRLSMGAQVSGNWGDNSYKEYQGTLNMSYKF</sequence>
<dbReference type="InterPro" id="IPR036709">
    <property type="entry name" value="Autotransporte_beta_dom_sf"/>
</dbReference>